<dbReference type="Pfam" id="PF04938">
    <property type="entry name" value="SIP1"/>
    <property type="match status" value="1"/>
</dbReference>
<dbReference type="OrthoDB" id="428895at2759"/>
<comment type="similarity">
    <text evidence="1">Belongs to the gemin-2 family.</text>
</comment>
<feature type="region of interest" description="Disordered" evidence="2">
    <location>
        <begin position="624"/>
        <end position="661"/>
    </location>
</feature>
<dbReference type="Proteomes" id="UP001141552">
    <property type="component" value="Unassembled WGS sequence"/>
</dbReference>
<proteinExistence type="inferred from homology"/>
<dbReference type="InterPro" id="IPR035426">
    <property type="entry name" value="Gemin2/Brr1"/>
</dbReference>
<gene>
    <name evidence="3" type="ORF">Tsubulata_029972</name>
</gene>
<name>A0A9Q0FXF4_9ROSI</name>
<organism evidence="3 4">
    <name type="scientific">Turnera subulata</name>
    <dbReference type="NCBI Taxonomy" id="218843"/>
    <lineage>
        <taxon>Eukaryota</taxon>
        <taxon>Viridiplantae</taxon>
        <taxon>Streptophyta</taxon>
        <taxon>Embryophyta</taxon>
        <taxon>Tracheophyta</taxon>
        <taxon>Spermatophyta</taxon>
        <taxon>Magnoliopsida</taxon>
        <taxon>eudicotyledons</taxon>
        <taxon>Gunneridae</taxon>
        <taxon>Pentapetalae</taxon>
        <taxon>rosids</taxon>
        <taxon>fabids</taxon>
        <taxon>Malpighiales</taxon>
        <taxon>Passifloraceae</taxon>
        <taxon>Turnera</taxon>
    </lineage>
</organism>
<feature type="region of interest" description="Disordered" evidence="2">
    <location>
        <begin position="278"/>
        <end position="314"/>
    </location>
</feature>
<dbReference type="GO" id="GO:0005634">
    <property type="term" value="C:nucleus"/>
    <property type="evidence" value="ECO:0007669"/>
    <property type="project" value="TreeGrafter"/>
</dbReference>
<evidence type="ECO:0000256" key="2">
    <source>
        <dbReference type="SAM" id="MobiDB-lite"/>
    </source>
</evidence>
<sequence length="762" mass="82912">MADDESVGGSKRRIQEIEETLLLQPPQPQEQHHPCIPSSSVSTPKEESKDSSFFVSSPKDGQELVRDYPSPTSSFKKVRCSPEPRCTTEENLEVKGNGVSGSSLGEERRVDLSDSVSGSIVCGGKDEGFGGNMESSSGLPVEKAGDFVVGCGSGGGLKQGRIVEDVDGVKEVKMEVEVEAEEGCVRGVAGSDGTDGLDTKEASVDMDVDGLLESKKKQLLAAIEVGSIFREKACVEDADGAAILGSLKGIDDSVRSSLKIELIDDTALIEPLRVPRAGNAGANVQQRNGKKNQRQETDGKKAKHPQRKGKSARKGLELCEGPKKATQVDESRSVIAQVGGAQNGGGRNGDRVQRKYSREEMQALRFVNIVEQRKMWRDIYTGLGNAVVKEYDGLGITKHQGNTRSNFDPSRRFGRMEGGRGIIREISSENEDNESENMDEDQVENVNVVDASHSIRNEDACTFLEEEWSEEDDSDEEYTSIQRPAFAVEGEPDFDSGPPEDGLEYLRRVRWEAAHIPKVKVAKIDRSKIVKEQSVYMPQIPDIAKCPENLLPSKQWEDEFLADFSQLRLLLSHNEAPSTILPQKLPSLTIAQEQNPFSTALTDSIVVEKFNSLVIDGAQPVVSDGSGLGNTTDSASIENEDDQISLSTQNPTCKSSANDSPPNYPTLTAILAMDSVARVSKLKERIRVAETRSTLSRSECLWLFALCAAVDTPLHADSCAALRSLLRKCASLRAAKSEVDDEVIMLNILATISGRFFGQSGN</sequence>
<dbReference type="PANTHER" id="PTHR12794">
    <property type="entry name" value="GEMIN2"/>
    <property type="match status" value="1"/>
</dbReference>
<comment type="caution">
    <text evidence="3">The sequence shown here is derived from an EMBL/GenBank/DDBJ whole genome shotgun (WGS) entry which is preliminary data.</text>
</comment>
<dbReference type="PANTHER" id="PTHR12794:SF0">
    <property type="entry name" value="GEM-ASSOCIATED PROTEIN 2"/>
    <property type="match status" value="1"/>
</dbReference>
<dbReference type="AlphaFoldDB" id="A0A9Q0FXF4"/>
<evidence type="ECO:0000313" key="4">
    <source>
        <dbReference type="Proteomes" id="UP001141552"/>
    </source>
</evidence>
<feature type="compositionally biased region" description="Basic residues" evidence="2">
    <location>
        <begin position="301"/>
        <end position="313"/>
    </location>
</feature>
<evidence type="ECO:0000313" key="3">
    <source>
        <dbReference type="EMBL" id="KAJ4839337.1"/>
    </source>
</evidence>
<dbReference type="GO" id="GO:0032797">
    <property type="term" value="C:SMN complex"/>
    <property type="evidence" value="ECO:0007669"/>
    <property type="project" value="TreeGrafter"/>
</dbReference>
<evidence type="ECO:0000256" key="1">
    <source>
        <dbReference type="ARBA" id="ARBA00025758"/>
    </source>
</evidence>
<dbReference type="Gene3D" id="1.20.58.1070">
    <property type="match status" value="1"/>
</dbReference>
<dbReference type="EMBL" id="JAKUCV010003347">
    <property type="protein sequence ID" value="KAJ4839337.1"/>
    <property type="molecule type" value="Genomic_DNA"/>
</dbReference>
<protein>
    <recommendedName>
        <fullName evidence="5">Gem-associated protein 2</fullName>
    </recommendedName>
</protein>
<feature type="compositionally biased region" description="Polar residues" evidence="2">
    <location>
        <begin position="644"/>
        <end position="661"/>
    </location>
</feature>
<dbReference type="GO" id="GO:0000387">
    <property type="term" value="P:spliceosomal snRNP assembly"/>
    <property type="evidence" value="ECO:0007669"/>
    <property type="project" value="InterPro"/>
</dbReference>
<reference evidence="3" key="2">
    <citation type="journal article" date="2023" name="Plants (Basel)">
        <title>Annotation of the Turnera subulata (Passifloraceae) Draft Genome Reveals the S-Locus Evolved after the Divergence of Turneroideae from Passifloroideae in a Stepwise Manner.</title>
        <authorList>
            <person name="Henning P.M."/>
            <person name="Roalson E.H."/>
            <person name="Mir W."/>
            <person name="McCubbin A.G."/>
            <person name="Shore J.S."/>
        </authorList>
    </citation>
    <scope>NUCLEOTIDE SEQUENCE</scope>
    <source>
        <strain evidence="3">F60SS</strain>
    </source>
</reference>
<reference evidence="3" key="1">
    <citation type="submission" date="2022-02" db="EMBL/GenBank/DDBJ databases">
        <authorList>
            <person name="Henning P.M."/>
            <person name="McCubbin A.G."/>
            <person name="Shore J.S."/>
        </authorList>
    </citation>
    <scope>NUCLEOTIDE SEQUENCE</scope>
    <source>
        <strain evidence="3">F60SS</strain>
        <tissue evidence="3">Leaves</tissue>
    </source>
</reference>
<feature type="region of interest" description="Disordered" evidence="2">
    <location>
        <begin position="1"/>
        <end position="110"/>
    </location>
</feature>
<evidence type="ECO:0008006" key="5">
    <source>
        <dbReference type="Google" id="ProtNLM"/>
    </source>
</evidence>
<accession>A0A9Q0FXF4</accession>
<keyword evidence="4" id="KW-1185">Reference proteome</keyword>